<accession>A0A1H5FCP9</accession>
<organism evidence="1 2">
    <name type="scientific">Pseudomonas anguilliseptica</name>
    <dbReference type="NCBI Taxonomy" id="53406"/>
    <lineage>
        <taxon>Bacteria</taxon>
        <taxon>Pseudomonadati</taxon>
        <taxon>Pseudomonadota</taxon>
        <taxon>Gammaproteobacteria</taxon>
        <taxon>Pseudomonadales</taxon>
        <taxon>Pseudomonadaceae</taxon>
        <taxon>Pseudomonas</taxon>
    </lineage>
</organism>
<dbReference type="OrthoDB" id="9925751at2"/>
<reference evidence="2" key="1">
    <citation type="submission" date="2016-10" db="EMBL/GenBank/DDBJ databases">
        <authorList>
            <person name="Varghese N."/>
            <person name="Submissions S."/>
        </authorList>
    </citation>
    <scope>NUCLEOTIDE SEQUENCE [LARGE SCALE GENOMIC DNA]</scope>
    <source>
        <strain evidence="2">DSM 12111</strain>
    </source>
</reference>
<dbReference type="AlphaFoldDB" id="A0A1H5FCP9"/>
<protein>
    <submittedName>
        <fullName evidence="1">Uncharacterized protein</fullName>
    </submittedName>
</protein>
<proteinExistence type="predicted"/>
<evidence type="ECO:0000313" key="2">
    <source>
        <dbReference type="Proteomes" id="UP000242849"/>
    </source>
</evidence>
<evidence type="ECO:0000313" key="1">
    <source>
        <dbReference type="EMBL" id="SEE01080.1"/>
    </source>
</evidence>
<dbReference type="Proteomes" id="UP000242849">
    <property type="component" value="Unassembled WGS sequence"/>
</dbReference>
<name>A0A1H5FCP9_PSEAG</name>
<dbReference type="STRING" id="53406.SAMN05421553_3833"/>
<sequence>MANFKALASGSQGSTKPVLYVDNSVTRRDLMDAADWRLGAVRELLSVLSTCRSDDSGPRDLASASRALLLLVEDAEALFDAARQAA</sequence>
<dbReference type="RefSeq" id="WP_090385866.1">
    <property type="nucleotide sequence ID" value="NZ_FNSC01000001.1"/>
</dbReference>
<keyword evidence="2" id="KW-1185">Reference proteome</keyword>
<dbReference type="EMBL" id="FNSC01000001">
    <property type="protein sequence ID" value="SEE01080.1"/>
    <property type="molecule type" value="Genomic_DNA"/>
</dbReference>
<gene>
    <name evidence="1" type="ORF">SAMN05421553_3833</name>
</gene>